<sequence length="122" mass="13988">MTDKERIEALEKQVSELKESLKASGKQIIEWRNMSAYINQEIEEIFGDVTCLSGGSVFKTSLTTIVGKCFRKNTVMAMNKDEIAEAKPFIDYILDFARTTRKKYENEQAISGYERKNNQASF</sequence>
<dbReference type="EMBL" id="SGKC01000079">
    <property type="protein sequence ID" value="NEZ94193.1"/>
    <property type="molecule type" value="Genomic_DNA"/>
</dbReference>
<gene>
    <name evidence="1" type="ORF">EXM69_20210</name>
</gene>
<reference evidence="1 2" key="1">
    <citation type="submission" date="2019-02" db="EMBL/GenBank/DDBJ databases">
        <title>Genome sequencing of Clostridium botulinum clinical isolates.</title>
        <authorList>
            <person name="Brunt J."/>
            <person name="Van Vliet A.H.M."/>
            <person name="Stringer S.C."/>
            <person name="Grant K.A."/>
            <person name="Carter A.C."/>
            <person name="Peck M.W."/>
        </authorList>
    </citation>
    <scope>NUCLEOTIDE SEQUENCE [LARGE SCALE GENOMIC DNA]</scope>
    <source>
        <strain evidence="1 2">H142660711</strain>
    </source>
</reference>
<protein>
    <submittedName>
        <fullName evidence="1">Uncharacterized protein</fullName>
    </submittedName>
</protein>
<evidence type="ECO:0000313" key="1">
    <source>
        <dbReference type="EMBL" id="NEZ94193.1"/>
    </source>
</evidence>
<accession>A0A846I3F5</accession>
<evidence type="ECO:0000313" key="2">
    <source>
        <dbReference type="Proteomes" id="UP000473887"/>
    </source>
</evidence>
<proteinExistence type="predicted"/>
<dbReference type="AlphaFoldDB" id="A0A846I3F5"/>
<dbReference type="Proteomes" id="UP000473887">
    <property type="component" value="Unassembled WGS sequence"/>
</dbReference>
<name>A0A846I3F5_CLOBO</name>
<comment type="caution">
    <text evidence="1">The sequence shown here is derived from an EMBL/GenBank/DDBJ whole genome shotgun (WGS) entry which is preliminary data.</text>
</comment>
<organism evidence="1 2">
    <name type="scientific">Clostridium botulinum</name>
    <dbReference type="NCBI Taxonomy" id="1491"/>
    <lineage>
        <taxon>Bacteria</taxon>
        <taxon>Bacillati</taxon>
        <taxon>Bacillota</taxon>
        <taxon>Clostridia</taxon>
        <taxon>Eubacteriales</taxon>
        <taxon>Clostridiaceae</taxon>
        <taxon>Clostridium</taxon>
    </lineage>
</organism>